<name>A0A8T0C4G7_9GAMM</name>
<gene>
    <name evidence="2" type="ORF">PRUB_a4310</name>
</gene>
<feature type="signal peptide" evidence="1">
    <location>
        <begin position="1"/>
        <end position="25"/>
    </location>
</feature>
<proteinExistence type="predicted"/>
<reference evidence="2 3" key="1">
    <citation type="journal article" date="2012" name="J. Bacteriol.">
        <title>Genome sequence of the cycloprodigiosin-producing bacterial strain Pseudoalteromonas rubra ATCC 29570(T).</title>
        <authorList>
            <person name="Xie B.B."/>
            <person name="Shu Y.L."/>
            <person name="Qin Q.L."/>
            <person name="Rong J.C."/>
            <person name="Zhang X.Y."/>
            <person name="Chen X.L."/>
            <person name="Zhou B.C."/>
            <person name="Zhang Y.Z."/>
        </authorList>
    </citation>
    <scope>NUCLEOTIDE SEQUENCE [LARGE SCALE GENOMIC DNA]</scope>
    <source>
        <strain evidence="2 3">DSM 6842</strain>
    </source>
</reference>
<comment type="caution">
    <text evidence="2">The sequence shown here is derived from an EMBL/GenBank/DDBJ whole genome shotgun (WGS) entry which is preliminary data.</text>
</comment>
<keyword evidence="1" id="KW-0732">Signal</keyword>
<dbReference type="AlphaFoldDB" id="A0A8T0C4G7"/>
<feature type="chain" id="PRO_5035884425" evidence="1">
    <location>
        <begin position="26"/>
        <end position="285"/>
    </location>
</feature>
<organism evidence="2 3">
    <name type="scientific">Pseudoalteromonas rubra</name>
    <dbReference type="NCBI Taxonomy" id="43658"/>
    <lineage>
        <taxon>Bacteria</taxon>
        <taxon>Pseudomonadati</taxon>
        <taxon>Pseudomonadota</taxon>
        <taxon>Gammaproteobacteria</taxon>
        <taxon>Alteromonadales</taxon>
        <taxon>Pseudoalteromonadaceae</taxon>
        <taxon>Pseudoalteromonas</taxon>
    </lineage>
</organism>
<sequence>MFNLKVLSGSLLLAAGLSASCFASANEKPGIFFKSQGQEVRVIFSESSRTGQISTIKFIYDCNRSDNCITSSFHDRLYYDFAAAMKYKRFYKYVMLVVDPCFDNPSCIPHKVDPITLEEDNSLYESAVDLSDGEDQIQRVIRRPNRQPDDPAIANKFLEGLAGAIGSEGVKQLADLMKDKSKKSTNQGGVQFYGMNLKRVGNQNVPQSLCRLEGSYCTDIDAVRFDHLPGGRVLVEYDHGDGRGEYREREDAMQDMFDELDYQCRFTYTGVLPNLTAQVTCYFRP</sequence>
<evidence type="ECO:0000313" key="2">
    <source>
        <dbReference type="EMBL" id="KAF7785604.1"/>
    </source>
</evidence>
<dbReference type="RefSeq" id="WP_010384989.1">
    <property type="nucleotide sequence ID" value="NZ_AHCD03000036.1"/>
</dbReference>
<accession>A0A8T0C4G7</accession>
<dbReference type="Proteomes" id="UP000016480">
    <property type="component" value="Unassembled WGS sequence"/>
</dbReference>
<dbReference type="PROSITE" id="PS51257">
    <property type="entry name" value="PROKAR_LIPOPROTEIN"/>
    <property type="match status" value="1"/>
</dbReference>
<evidence type="ECO:0000313" key="3">
    <source>
        <dbReference type="Proteomes" id="UP000016480"/>
    </source>
</evidence>
<evidence type="ECO:0000256" key="1">
    <source>
        <dbReference type="SAM" id="SignalP"/>
    </source>
</evidence>
<dbReference type="EMBL" id="AHCD03000036">
    <property type="protein sequence ID" value="KAF7785604.1"/>
    <property type="molecule type" value="Genomic_DNA"/>
</dbReference>
<dbReference type="GeneID" id="61359209"/>
<protein>
    <submittedName>
        <fullName evidence="2">Uncharacterized protein</fullName>
    </submittedName>
</protein>